<evidence type="ECO:0000256" key="12">
    <source>
        <dbReference type="SAM" id="MobiDB-lite"/>
    </source>
</evidence>
<dbReference type="PANTHER" id="PTHR43381">
    <property type="entry name" value="TRANSLATION INITIATION FACTOR IF-2-RELATED"/>
    <property type="match status" value="1"/>
</dbReference>
<dbReference type="Gene3D" id="3.40.50.300">
    <property type="entry name" value="P-loop containing nucleotide triphosphate hydrolases"/>
    <property type="match status" value="1"/>
</dbReference>
<feature type="binding site" evidence="9">
    <location>
        <begin position="525"/>
        <end position="528"/>
    </location>
    <ligand>
        <name>GTP</name>
        <dbReference type="ChEBI" id="CHEBI:37565"/>
    </ligand>
</feature>
<evidence type="ECO:0000256" key="4">
    <source>
        <dbReference type="ARBA" id="ARBA00022490"/>
    </source>
</evidence>
<evidence type="ECO:0000256" key="7">
    <source>
        <dbReference type="ARBA" id="ARBA00022917"/>
    </source>
</evidence>
<dbReference type="Gene3D" id="2.40.30.10">
    <property type="entry name" value="Translation factors"/>
    <property type="match status" value="2"/>
</dbReference>
<organism evidence="14 15">
    <name type="scientific">Bradyrhizobium ontarionense</name>
    <dbReference type="NCBI Taxonomy" id="2898149"/>
    <lineage>
        <taxon>Bacteria</taxon>
        <taxon>Pseudomonadati</taxon>
        <taxon>Pseudomonadota</taxon>
        <taxon>Alphaproteobacteria</taxon>
        <taxon>Hyphomicrobiales</taxon>
        <taxon>Nitrobacteraceae</taxon>
        <taxon>Bradyrhizobium</taxon>
    </lineage>
</organism>
<dbReference type="InterPro" id="IPR000795">
    <property type="entry name" value="T_Tr_GTP-bd_dom"/>
</dbReference>
<evidence type="ECO:0000256" key="6">
    <source>
        <dbReference type="ARBA" id="ARBA00022741"/>
    </source>
</evidence>
<sequence length="918" mass="98065">MADNNTPGDKKLSVPTKTLTLKPRVETGTVRQSFPHGRSKQVVVEKRGKRRAGDGAPDAPHAPEPVVAKAPSPPPPSPRPSGPRSSGSSQRGGSGVVLRTLTEDERSARASALADARVRDVEERRQAEEEARRRSEREASERAEREAAEARRKAEEERHRHEEEAKRKAELEAKKRFGEGEAPRPAAAAAPQSSGASARPASAPSRSQGAPSGGRPASGAPGARPGGAQPAGARTAASARPGSPVARAPGVAAGPDEDDGPRQIRRGPGGVARPVMAPKTTHKPAPQKQRGRLTVVTALTADDVRERSIASFRRRTQRLKGHAANEQKEKLIREVTIPEAITIQELANRMSERAVDVIRLLMRQGAMHKITDVIDADTAQLIAEELGHTVKRVAASDVEEGLFDVVDDSGDTEPRSPVVTVMGHVDHGKTSLLDALRHANVVSGEAGGITQHIGAYQVTAPDSGKKITFIDTPGHAAFTAMRARGAKVTDIVVLVVAADDGVMPQTIEAINHAKAAKVPMIVAINKIDKPDARPERVRTELLQHEVQVESLGGEVVDVEVSAKNKTNLDRLLEMIALQADILDLKTNSHRPAEGTVIEAKLDRGRGPVATVLVQRGTLKVGDIIVAGAEMGRVRALISDQGETLTEAGPSVPVEVLGFNGPPEAGDRLAVVESEARARQVTSYRAHQKRENAAASVSGMRGSLEQMMSQLKTAGRKEFPLVIKADVQGSLEAILGSLEKLGTDEVAARILHAGVGGISESDVTLAEGFNAAIIGFSVRANKEAAALAKRNGIEIRYYNIIYDLVDDVKKAMSGLLAPTLRETMLGNAQILEVFNISKVGKVAGCRVTDGTVERGANVRLIRDNVVVHEGKLSTLKRFKDEVKEVQSGQECGMAFENYGDMRVGDVIECYRVETIQRSL</sequence>
<dbReference type="InterPro" id="IPR013575">
    <property type="entry name" value="IF2_assoc_dom_bac"/>
</dbReference>
<dbReference type="HAMAP" id="MF_00100_B">
    <property type="entry name" value="IF_2_B"/>
    <property type="match status" value="1"/>
</dbReference>
<evidence type="ECO:0000256" key="2">
    <source>
        <dbReference type="ARBA" id="ARBA00007733"/>
    </source>
</evidence>
<dbReference type="InterPro" id="IPR023115">
    <property type="entry name" value="TIF_IF2_dom3"/>
</dbReference>
<feature type="compositionally biased region" description="Pro residues" evidence="12">
    <location>
        <begin position="71"/>
        <end position="81"/>
    </location>
</feature>
<dbReference type="InterPro" id="IPR009000">
    <property type="entry name" value="Transl_B-barrel_sf"/>
</dbReference>
<feature type="region of interest" description="Disordered" evidence="12">
    <location>
        <begin position="1"/>
        <end position="290"/>
    </location>
</feature>
<dbReference type="PROSITE" id="PS01176">
    <property type="entry name" value="IF2"/>
    <property type="match status" value="1"/>
</dbReference>
<accession>A0ABY3R5B0</accession>
<reference evidence="14" key="1">
    <citation type="journal article" date="2024" name="Antonie Van Leeuwenhoek">
        <title>Bradyrhizobium ontarionense sp. nov., a novel bacterial symbiont isolated from Aeschynomene indica (Indian jointvetch), harbours photosynthesis, nitrogen fixation and nitrous oxide (N2O) reductase genes.</title>
        <authorList>
            <person name="Bromfield E.S.P."/>
            <person name="Cloutier S."/>
        </authorList>
    </citation>
    <scope>NUCLEOTIDE SEQUENCE</scope>
    <source>
        <strain evidence="14">A19</strain>
    </source>
</reference>
<keyword evidence="15" id="KW-1185">Reference proteome</keyword>
<feature type="compositionally biased region" description="Basic and acidic residues" evidence="12">
    <location>
        <begin position="116"/>
        <end position="182"/>
    </location>
</feature>
<comment type="function">
    <text evidence="9 10">One of the essential components for the initiation of protein synthesis. Protects formylmethionyl-tRNA from spontaneous hydrolysis and promotes its binding to the 30S ribosomal subunits. Also involved in the hydrolysis of GTP during the formation of the 70S ribosomal complex.</text>
</comment>
<dbReference type="InterPro" id="IPR053905">
    <property type="entry name" value="EF-G-like_DII"/>
</dbReference>
<dbReference type="InterPro" id="IPR027417">
    <property type="entry name" value="P-loop_NTPase"/>
</dbReference>
<dbReference type="Pfam" id="PF00009">
    <property type="entry name" value="GTP_EFTU"/>
    <property type="match status" value="1"/>
</dbReference>
<dbReference type="RefSeq" id="WP_231318027.1">
    <property type="nucleotide sequence ID" value="NZ_CP088156.1"/>
</dbReference>
<evidence type="ECO:0000256" key="11">
    <source>
        <dbReference type="RuleBase" id="RU000645"/>
    </source>
</evidence>
<dbReference type="CDD" id="cd01887">
    <property type="entry name" value="IF2_eIF5B"/>
    <property type="match status" value="1"/>
</dbReference>
<protein>
    <recommendedName>
        <fullName evidence="3 9">Translation initiation factor IF-2</fullName>
    </recommendedName>
</protein>
<comment type="subcellular location">
    <subcellularLocation>
        <location evidence="1 9 11">Cytoplasm</location>
    </subcellularLocation>
</comment>
<dbReference type="NCBIfam" id="TIGR00487">
    <property type="entry name" value="IF-2"/>
    <property type="match status" value="1"/>
</dbReference>
<dbReference type="SUPFAM" id="SSF50447">
    <property type="entry name" value="Translation proteins"/>
    <property type="match status" value="2"/>
</dbReference>
<dbReference type="Pfam" id="PF22042">
    <property type="entry name" value="EF-G_D2"/>
    <property type="match status" value="1"/>
</dbReference>
<keyword evidence="4 9" id="KW-0963">Cytoplasm</keyword>
<dbReference type="InterPro" id="IPR006847">
    <property type="entry name" value="IF2_N"/>
</dbReference>
<dbReference type="Pfam" id="PF04760">
    <property type="entry name" value="IF2_N"/>
    <property type="match status" value="1"/>
</dbReference>
<dbReference type="Pfam" id="PF11987">
    <property type="entry name" value="IF-2"/>
    <property type="match status" value="1"/>
</dbReference>
<dbReference type="Proteomes" id="UP001431010">
    <property type="component" value="Chromosome"/>
</dbReference>
<comment type="caution">
    <text evidence="9">Lacks conserved residue(s) required for the propagation of feature annotation.</text>
</comment>
<evidence type="ECO:0000313" key="14">
    <source>
        <dbReference type="EMBL" id="UFZ02237.1"/>
    </source>
</evidence>
<dbReference type="CDD" id="cd03702">
    <property type="entry name" value="IF2_mtIF2_II"/>
    <property type="match status" value="1"/>
</dbReference>
<dbReference type="PANTHER" id="PTHR43381:SF5">
    <property type="entry name" value="TR-TYPE G DOMAIN-CONTAINING PROTEIN"/>
    <property type="match status" value="1"/>
</dbReference>
<name>A0ABY3R5B0_9BRAD</name>
<dbReference type="InterPro" id="IPR044145">
    <property type="entry name" value="IF2_II"/>
</dbReference>
<comment type="similarity">
    <text evidence="2 9 10">Belongs to the TRAFAC class translation factor GTPase superfamily. Classic translation factor GTPase family. IF-2 subfamily.</text>
</comment>
<dbReference type="Pfam" id="PF03144">
    <property type="entry name" value="GTP_EFTU_D2"/>
    <property type="match status" value="1"/>
</dbReference>
<evidence type="ECO:0000256" key="3">
    <source>
        <dbReference type="ARBA" id="ARBA00020675"/>
    </source>
</evidence>
<gene>
    <name evidence="9 14" type="primary">infB</name>
    <name evidence="14" type="ORF">LQG66_23425</name>
</gene>
<dbReference type="InterPro" id="IPR036925">
    <property type="entry name" value="TIF_IF2_dom3_sf"/>
</dbReference>
<dbReference type="PROSITE" id="PS51722">
    <property type="entry name" value="G_TR_2"/>
    <property type="match status" value="1"/>
</dbReference>
<evidence type="ECO:0000256" key="9">
    <source>
        <dbReference type="HAMAP-Rule" id="MF_00100"/>
    </source>
</evidence>
<keyword evidence="5 9" id="KW-0396">Initiation factor</keyword>
<evidence type="ECO:0000256" key="5">
    <source>
        <dbReference type="ARBA" id="ARBA00022540"/>
    </source>
</evidence>
<feature type="binding site" evidence="9">
    <location>
        <begin position="471"/>
        <end position="475"/>
    </location>
    <ligand>
        <name>GTP</name>
        <dbReference type="ChEBI" id="CHEBI:37565"/>
    </ligand>
</feature>
<evidence type="ECO:0000256" key="1">
    <source>
        <dbReference type="ARBA" id="ARBA00004496"/>
    </source>
</evidence>
<feature type="binding site" evidence="9">
    <location>
        <begin position="423"/>
        <end position="430"/>
    </location>
    <ligand>
        <name>GTP</name>
        <dbReference type="ChEBI" id="CHEBI:37565"/>
    </ligand>
</feature>
<evidence type="ECO:0000256" key="10">
    <source>
        <dbReference type="RuleBase" id="RU000644"/>
    </source>
</evidence>
<feature type="domain" description="Tr-type G" evidence="13">
    <location>
        <begin position="414"/>
        <end position="583"/>
    </location>
</feature>
<keyword evidence="7 9" id="KW-0648">Protein biosynthesis</keyword>
<keyword evidence="6 9" id="KW-0547">Nucleotide-binding</keyword>
<proteinExistence type="inferred from homology"/>
<evidence type="ECO:0000256" key="8">
    <source>
        <dbReference type="ARBA" id="ARBA00023134"/>
    </source>
</evidence>
<dbReference type="InterPro" id="IPR005225">
    <property type="entry name" value="Small_GTP-bd"/>
</dbReference>
<feature type="compositionally biased region" description="Low complexity" evidence="12">
    <location>
        <begin position="183"/>
        <end position="254"/>
    </location>
</feature>
<dbReference type="SUPFAM" id="SSF52540">
    <property type="entry name" value="P-loop containing nucleoside triphosphate hydrolases"/>
    <property type="match status" value="1"/>
</dbReference>
<dbReference type="Gene3D" id="3.40.50.10050">
    <property type="entry name" value="Translation initiation factor IF- 2, domain 3"/>
    <property type="match status" value="1"/>
</dbReference>
<evidence type="ECO:0000313" key="15">
    <source>
        <dbReference type="Proteomes" id="UP001431010"/>
    </source>
</evidence>
<dbReference type="Pfam" id="PF08364">
    <property type="entry name" value="IF2_assoc"/>
    <property type="match status" value="1"/>
</dbReference>
<keyword evidence="8 9" id="KW-0342">GTP-binding</keyword>
<dbReference type="SUPFAM" id="SSF52156">
    <property type="entry name" value="Initiation factor IF2/eIF5b, domain 3"/>
    <property type="match status" value="1"/>
</dbReference>
<dbReference type="CDD" id="cd03692">
    <property type="entry name" value="mtIF2_IVc"/>
    <property type="match status" value="1"/>
</dbReference>
<dbReference type="NCBIfam" id="TIGR00231">
    <property type="entry name" value="small_GTP"/>
    <property type="match status" value="1"/>
</dbReference>
<evidence type="ECO:0000259" key="13">
    <source>
        <dbReference type="PROSITE" id="PS51722"/>
    </source>
</evidence>
<dbReference type="EMBL" id="CP088156">
    <property type="protein sequence ID" value="UFZ02237.1"/>
    <property type="molecule type" value="Genomic_DNA"/>
</dbReference>
<dbReference type="InterPro" id="IPR015760">
    <property type="entry name" value="TIF_IF2"/>
</dbReference>
<dbReference type="InterPro" id="IPR000178">
    <property type="entry name" value="TF_IF2_bacterial-like"/>
</dbReference>
<dbReference type="InterPro" id="IPR004161">
    <property type="entry name" value="EFTu-like_2"/>
</dbReference>
<dbReference type="GO" id="GO:0003743">
    <property type="term" value="F:translation initiation factor activity"/>
    <property type="evidence" value="ECO:0007669"/>
    <property type="project" value="UniProtKB-KW"/>
</dbReference>